<dbReference type="GO" id="GO:0045202">
    <property type="term" value="C:synapse"/>
    <property type="evidence" value="ECO:0007669"/>
    <property type="project" value="TreeGrafter"/>
</dbReference>
<dbReference type="GO" id="GO:0000900">
    <property type="term" value="F:mRNA regulatory element binding translation repressor activity"/>
    <property type="evidence" value="ECO:0007669"/>
    <property type="project" value="TreeGrafter"/>
</dbReference>
<dbReference type="GO" id="GO:0003730">
    <property type="term" value="F:mRNA 3'-UTR binding"/>
    <property type="evidence" value="ECO:0007669"/>
    <property type="project" value="InterPro"/>
</dbReference>
<dbReference type="PANTHER" id="PTHR12566">
    <property type="entry name" value="CYTOPLASMIC POLYADENYLATION ELEMENT BINDING PROTEIN CPEB"/>
    <property type="match status" value="1"/>
</dbReference>
<comment type="caution">
    <text evidence="1">The sequence shown here is derived from an EMBL/GenBank/DDBJ whole genome shotgun (WGS) entry which is preliminary data.</text>
</comment>
<organism evidence="1 2">
    <name type="scientific">Parelaphostrongylus tenuis</name>
    <name type="common">Meningeal worm</name>
    <dbReference type="NCBI Taxonomy" id="148309"/>
    <lineage>
        <taxon>Eukaryota</taxon>
        <taxon>Metazoa</taxon>
        <taxon>Ecdysozoa</taxon>
        <taxon>Nematoda</taxon>
        <taxon>Chromadorea</taxon>
        <taxon>Rhabditida</taxon>
        <taxon>Rhabditina</taxon>
        <taxon>Rhabditomorpha</taxon>
        <taxon>Strongyloidea</taxon>
        <taxon>Metastrongylidae</taxon>
        <taxon>Parelaphostrongylus</taxon>
    </lineage>
</organism>
<name>A0AAD5MDZ5_PARTN</name>
<protein>
    <submittedName>
        <fullName evidence="1">Cpb-2p</fullName>
    </submittedName>
</protein>
<dbReference type="GO" id="GO:0005737">
    <property type="term" value="C:cytoplasm"/>
    <property type="evidence" value="ECO:0007669"/>
    <property type="project" value="TreeGrafter"/>
</dbReference>
<dbReference type="AlphaFoldDB" id="A0AAD5MDZ5"/>
<keyword evidence="2" id="KW-1185">Reference proteome</keyword>
<evidence type="ECO:0000313" key="1">
    <source>
        <dbReference type="EMBL" id="KAJ1354423.1"/>
    </source>
</evidence>
<gene>
    <name evidence="1" type="primary">CPB-2_1</name>
    <name evidence="1" type="ORF">KIN20_011354</name>
</gene>
<dbReference type="GO" id="GO:0005634">
    <property type="term" value="C:nucleus"/>
    <property type="evidence" value="ECO:0007669"/>
    <property type="project" value="TreeGrafter"/>
</dbReference>
<dbReference type="EMBL" id="JAHQIW010002079">
    <property type="protein sequence ID" value="KAJ1354423.1"/>
    <property type="molecule type" value="Genomic_DNA"/>
</dbReference>
<dbReference type="Proteomes" id="UP001196413">
    <property type="component" value="Unassembled WGS sequence"/>
</dbReference>
<dbReference type="InterPro" id="IPR034819">
    <property type="entry name" value="CPEB"/>
</dbReference>
<dbReference type="GO" id="GO:0043005">
    <property type="term" value="C:neuron projection"/>
    <property type="evidence" value="ECO:0007669"/>
    <property type="project" value="TreeGrafter"/>
</dbReference>
<dbReference type="GO" id="GO:0008135">
    <property type="term" value="F:translation factor activity, RNA binding"/>
    <property type="evidence" value="ECO:0007669"/>
    <property type="project" value="TreeGrafter"/>
</dbReference>
<dbReference type="GO" id="GO:0043022">
    <property type="term" value="F:ribosome binding"/>
    <property type="evidence" value="ECO:0007669"/>
    <property type="project" value="TreeGrafter"/>
</dbReference>
<evidence type="ECO:0000313" key="2">
    <source>
        <dbReference type="Proteomes" id="UP001196413"/>
    </source>
</evidence>
<dbReference type="GO" id="GO:2000766">
    <property type="term" value="P:negative regulation of cytoplasmic translation"/>
    <property type="evidence" value="ECO:0007669"/>
    <property type="project" value="TreeGrafter"/>
</dbReference>
<dbReference type="PANTHER" id="PTHR12566:SF12">
    <property type="entry name" value="TRANSLATIONAL REGULATOR ORB2"/>
    <property type="match status" value="1"/>
</dbReference>
<proteinExistence type="predicted"/>
<accession>A0AAD5MDZ5</accession>
<sequence>MPHIVASYSLRNKTEGLKVQIRSWRLADADYLVDMNAPINLRRVVFVGGAPRPIRADTAP</sequence>
<reference evidence="1" key="1">
    <citation type="submission" date="2021-06" db="EMBL/GenBank/DDBJ databases">
        <title>Parelaphostrongylus tenuis whole genome reference sequence.</title>
        <authorList>
            <person name="Garwood T.J."/>
            <person name="Larsen P.A."/>
            <person name="Fountain-Jones N.M."/>
            <person name="Garbe J.R."/>
            <person name="Macchietto M.G."/>
            <person name="Kania S.A."/>
            <person name="Gerhold R.W."/>
            <person name="Richards J.E."/>
            <person name="Wolf T.M."/>
        </authorList>
    </citation>
    <scope>NUCLEOTIDE SEQUENCE</scope>
    <source>
        <strain evidence="1">MNPRO001-30</strain>
        <tissue evidence="1">Meninges</tissue>
    </source>
</reference>